<evidence type="ECO:0000259" key="2">
    <source>
        <dbReference type="Pfam" id="PF20167"/>
    </source>
</evidence>
<feature type="domain" description="Putative plant transposon protein" evidence="2">
    <location>
        <begin position="9"/>
        <end position="185"/>
    </location>
</feature>
<gene>
    <name evidence="3" type="ORF">Taro_055125</name>
</gene>
<dbReference type="InterPro" id="IPR046796">
    <property type="entry name" value="Transposase_32_dom"/>
</dbReference>
<feature type="compositionally biased region" description="Low complexity" evidence="1">
    <location>
        <begin position="542"/>
        <end position="573"/>
    </location>
</feature>
<dbReference type="OrthoDB" id="6768573at2759"/>
<keyword evidence="4" id="KW-1185">Reference proteome</keyword>
<accession>A0A843XTB2</accession>
<feature type="compositionally biased region" description="Low complexity" evidence="1">
    <location>
        <begin position="650"/>
        <end position="660"/>
    </location>
</feature>
<feature type="non-terminal residue" evidence="3">
    <location>
        <position position="1"/>
    </location>
</feature>
<evidence type="ECO:0000313" key="4">
    <source>
        <dbReference type="Proteomes" id="UP000652761"/>
    </source>
</evidence>
<name>A0A843XTB2_COLES</name>
<dbReference type="AlphaFoldDB" id="A0A843XTB2"/>
<organism evidence="3 4">
    <name type="scientific">Colocasia esculenta</name>
    <name type="common">Wild taro</name>
    <name type="synonym">Arum esculentum</name>
    <dbReference type="NCBI Taxonomy" id="4460"/>
    <lineage>
        <taxon>Eukaryota</taxon>
        <taxon>Viridiplantae</taxon>
        <taxon>Streptophyta</taxon>
        <taxon>Embryophyta</taxon>
        <taxon>Tracheophyta</taxon>
        <taxon>Spermatophyta</taxon>
        <taxon>Magnoliopsida</taxon>
        <taxon>Liliopsida</taxon>
        <taxon>Araceae</taxon>
        <taxon>Aroideae</taxon>
        <taxon>Colocasieae</taxon>
        <taxon>Colocasia</taxon>
    </lineage>
</organism>
<dbReference type="Proteomes" id="UP000652761">
    <property type="component" value="Unassembled WGS sequence"/>
</dbReference>
<sequence>MHSVVEALQRLKWIGMCTVSERSYPHLAKAFFTCLKTEEDGSLTSTVKGTSIHITHDLLERLFGVSTVGHSFVESVDIHAKGLGIIGTEYKLKDGKIDINQFNAFNRILHFIVCQILVPRSATFSSCTKGDADMMFWAVQKQEINMAQVIIERMKSAAEAIWDRKNKLAVSLPYTHLLTRIFSHLDIDLQGELMKKMGQPIRSRNLRKSGFSLIGNVLTKTSVAESEAIIGEVPEDPQVQEEEAAVREEESSAPERRIEDIAPEHIEPIGKSTEEIVPPTFPTPAIVEEVITEGVAHFEWELENIHIEETPNVPEVEIALKESHEDTVAEVVAPCHTKDVQMIDASAQGEPEVQEEPEIQGEPTASAPADQFQEGLVESTLDDNVEPAVGSGDRGISVAPKVPLLTRKAHHRSMKKKIHVHIKPVIARLNAHGEILCSLQSDISSIFISQNTGAKEIGAVKFELQEMRSELGSLKKLLIDFLDFVRVQLSAPAPPAPTQSMPEEVGPSGPSVAESWPPGPSLEESGPSVQVGSVARPTGPQVSVEESVVPPGPSESPNLQTPAPSSPPTSFTAPPAPETFKKPLPKHISSPSPFPVASSSSPISSSSIPPTTFEAPPASSSSVGPSSAKPSSQPPPTSSFVSLHPPTPPSFITIIPEAAS</sequence>
<feature type="region of interest" description="Disordered" evidence="1">
    <location>
        <begin position="492"/>
        <end position="660"/>
    </location>
</feature>
<comment type="caution">
    <text evidence="3">The sequence shown here is derived from an EMBL/GenBank/DDBJ whole genome shotgun (WGS) entry which is preliminary data.</text>
</comment>
<protein>
    <recommendedName>
        <fullName evidence="2">Putative plant transposon protein domain-containing protein</fullName>
    </recommendedName>
</protein>
<evidence type="ECO:0000313" key="3">
    <source>
        <dbReference type="EMBL" id="MQM22077.1"/>
    </source>
</evidence>
<evidence type="ECO:0000256" key="1">
    <source>
        <dbReference type="SAM" id="MobiDB-lite"/>
    </source>
</evidence>
<dbReference type="EMBL" id="NMUH01012104">
    <property type="protein sequence ID" value="MQM22077.1"/>
    <property type="molecule type" value="Genomic_DNA"/>
</dbReference>
<feature type="compositionally biased region" description="Low complexity" evidence="1">
    <location>
        <begin position="588"/>
        <end position="631"/>
    </location>
</feature>
<feature type="region of interest" description="Disordered" evidence="1">
    <location>
        <begin position="346"/>
        <end position="367"/>
    </location>
</feature>
<reference evidence="3" key="1">
    <citation type="submission" date="2017-07" db="EMBL/GenBank/DDBJ databases">
        <title>Taro Niue Genome Assembly and Annotation.</title>
        <authorList>
            <person name="Atibalentja N."/>
            <person name="Keating K."/>
            <person name="Fields C.J."/>
        </authorList>
    </citation>
    <scope>NUCLEOTIDE SEQUENCE</scope>
    <source>
        <strain evidence="3">Niue_2</strain>
        <tissue evidence="3">Leaf</tissue>
    </source>
</reference>
<dbReference type="Pfam" id="PF20167">
    <property type="entry name" value="Transposase_32"/>
    <property type="match status" value="1"/>
</dbReference>
<proteinExistence type="predicted"/>